<evidence type="ECO:0000256" key="3">
    <source>
        <dbReference type="ARBA" id="ARBA00011233"/>
    </source>
</evidence>
<dbReference type="Proteomes" id="UP000229713">
    <property type="component" value="Unassembled WGS sequence"/>
</dbReference>
<dbReference type="PANTHER" id="PTHR30246:SF1">
    <property type="entry name" value="2-DEHYDRO-3-DEOXY-6-PHOSPHOGALACTONATE ALDOLASE-RELATED"/>
    <property type="match status" value="1"/>
</dbReference>
<gene>
    <name evidence="6" type="ORF">CFY86_27410</name>
    <name evidence="7" type="ORF">LM286_00045</name>
</gene>
<keyword evidence="5" id="KW-0119">Carbohydrate metabolism</keyword>
<proteinExistence type="inferred from homology"/>
<evidence type="ECO:0000256" key="2">
    <source>
        <dbReference type="ARBA" id="ARBA00006906"/>
    </source>
</evidence>
<dbReference type="EC" id="4.1.2.21" evidence="6"/>
<evidence type="ECO:0000313" key="8">
    <source>
        <dbReference type="Proteomes" id="UP000229713"/>
    </source>
</evidence>
<comment type="subunit">
    <text evidence="3">Homotrimer.</text>
</comment>
<dbReference type="STRING" id="54291.TE10_02175"/>
<evidence type="ECO:0000256" key="4">
    <source>
        <dbReference type="ARBA" id="ARBA00023239"/>
    </source>
</evidence>
<protein>
    <submittedName>
        <fullName evidence="6">2-dehydro-3-deoxy-6-phosphogalactonate aldolase</fullName>
        <ecNumber evidence="6">4.1.2.21</ecNumber>
    </submittedName>
</protein>
<reference evidence="6 8" key="1">
    <citation type="submission" date="2017-07" db="EMBL/GenBank/DDBJ databases">
        <title>Raoultella ornithinolytica strain HH3 draft genome.</title>
        <authorList>
            <person name="Duceppe M.-O."/>
            <person name="Huang H."/>
            <person name="Phipps-Todd B."/>
        </authorList>
    </citation>
    <scope>NUCLEOTIDE SEQUENCE [LARGE SCALE GENOMIC DNA]</scope>
    <source>
        <strain evidence="6 8">HH3</strain>
    </source>
</reference>
<dbReference type="Proteomes" id="UP001350972">
    <property type="component" value="Chromosome"/>
</dbReference>
<dbReference type="eggNOG" id="COG0800">
    <property type="taxonomic scope" value="Bacteria"/>
</dbReference>
<evidence type="ECO:0000256" key="1">
    <source>
        <dbReference type="ARBA" id="ARBA00004761"/>
    </source>
</evidence>
<dbReference type="InterPro" id="IPR013785">
    <property type="entry name" value="Aldolase_TIM"/>
</dbReference>
<name>A0A1Y6GAS9_RAOOR</name>
<accession>A0A1Y6GAS9</accession>
<dbReference type="NCBIfam" id="NF006600">
    <property type="entry name" value="PRK09140.1"/>
    <property type="match status" value="1"/>
</dbReference>
<comment type="similarity">
    <text evidence="2">Belongs to the KHG/KDPG aldolase family.</text>
</comment>
<evidence type="ECO:0000313" key="7">
    <source>
        <dbReference type="EMBL" id="WWC11807.1"/>
    </source>
</evidence>
<evidence type="ECO:0000256" key="5">
    <source>
        <dbReference type="ARBA" id="ARBA00023277"/>
    </source>
</evidence>
<organism evidence="6 8">
    <name type="scientific">Raoultella ornithinolytica</name>
    <name type="common">Klebsiella ornithinolytica</name>
    <dbReference type="NCBI Taxonomy" id="54291"/>
    <lineage>
        <taxon>Bacteria</taxon>
        <taxon>Pseudomonadati</taxon>
        <taxon>Pseudomonadota</taxon>
        <taxon>Gammaproteobacteria</taxon>
        <taxon>Enterobacterales</taxon>
        <taxon>Enterobacteriaceae</taxon>
        <taxon>Klebsiella/Raoultella group</taxon>
        <taxon>Raoultella</taxon>
    </lineage>
</organism>
<sequence length="205" mass="21503">MQWQTKIPLIAILRGVTPEEALAHVGAVINAGFDAVEIPLNSPRWQQSIPAIVEAFGEQALIGAGTVLQPEQVDELAKMGCRLIVTPNIQADVIRRAVGYGMTVCPGCATATEAFTALDAGAQALKVFPSSAFGPDYIKALKAVLPPEIPVFAVGGVTPENLSQWIDAGCAGAGLGSDLYRAGQSVERTAQQATAFVKAYREAVQ</sequence>
<keyword evidence="9" id="KW-1185">Reference proteome</keyword>
<dbReference type="GO" id="GO:0008674">
    <property type="term" value="F:2-dehydro-3-deoxy-6-phosphogalactonate aldolase activity"/>
    <property type="evidence" value="ECO:0007669"/>
    <property type="project" value="UniProtKB-EC"/>
</dbReference>
<dbReference type="RefSeq" id="WP_004869159.1">
    <property type="nucleotide sequence ID" value="NZ_ABDFAB020000018.1"/>
</dbReference>
<dbReference type="EMBL" id="CP145163">
    <property type="protein sequence ID" value="WWC11807.1"/>
    <property type="molecule type" value="Genomic_DNA"/>
</dbReference>
<dbReference type="Gene3D" id="3.20.20.70">
    <property type="entry name" value="Aldolase class I"/>
    <property type="match status" value="1"/>
</dbReference>
<dbReference type="PaxDb" id="1286170-RORB6_18775"/>
<comment type="pathway">
    <text evidence="1">Carbohydrate acid metabolism.</text>
</comment>
<dbReference type="AlphaFoldDB" id="A0A1Y6GAS9"/>
<dbReference type="Pfam" id="PF01081">
    <property type="entry name" value="Aldolase"/>
    <property type="match status" value="1"/>
</dbReference>
<dbReference type="CDD" id="cd00452">
    <property type="entry name" value="KDPG_aldolase"/>
    <property type="match status" value="1"/>
</dbReference>
<reference evidence="7 9" key="2">
    <citation type="submission" date="2024-02" db="EMBL/GenBank/DDBJ databases">
        <title>Tn5403 promotes plasmid rearrangements and degradation of the Klebsiella pneumoniae carbapenemase (KPC) transposon Tn4401.</title>
        <authorList>
            <person name="Sheppard A.E."/>
            <person name="Barry K.E."/>
            <person name="Parikh H.I."/>
            <person name="Vegesana K."/>
            <person name="Sebra R."/>
            <person name="George S."/>
            <person name="Sanderson N.D."/>
            <person name="Stoesser N."/>
            <person name="Eyre D.W."/>
            <person name="Crook D.W."/>
            <person name="Walker A.S."/>
            <person name="Mathers A.J."/>
        </authorList>
    </citation>
    <scope>NUCLEOTIDE SEQUENCE [LARGE SCALE GENOMIC DNA]</scope>
    <source>
        <strain evidence="7 9">CAV1921</strain>
    </source>
</reference>
<evidence type="ECO:0000313" key="9">
    <source>
        <dbReference type="Proteomes" id="UP001350972"/>
    </source>
</evidence>
<dbReference type="InterPro" id="IPR000887">
    <property type="entry name" value="Aldlse_KDPG_KHG"/>
</dbReference>
<evidence type="ECO:0000313" key="6">
    <source>
        <dbReference type="EMBL" id="PIK81068.1"/>
    </source>
</evidence>
<dbReference type="GeneID" id="93751523"/>
<keyword evidence="4 6" id="KW-0456">Lyase</keyword>
<dbReference type="SUPFAM" id="SSF51569">
    <property type="entry name" value="Aldolase"/>
    <property type="match status" value="1"/>
</dbReference>
<dbReference type="EMBL" id="NKYI01000035">
    <property type="protein sequence ID" value="PIK81068.1"/>
    <property type="molecule type" value="Genomic_DNA"/>
</dbReference>
<dbReference type="PANTHER" id="PTHR30246">
    <property type="entry name" value="2-KETO-3-DEOXY-6-PHOSPHOGLUCONATE ALDOLASE"/>
    <property type="match status" value="1"/>
</dbReference>